<dbReference type="Proteomes" id="UP001446871">
    <property type="component" value="Unassembled WGS sequence"/>
</dbReference>
<dbReference type="InterPro" id="IPR000210">
    <property type="entry name" value="BTB/POZ_dom"/>
</dbReference>
<feature type="region of interest" description="Disordered" evidence="2">
    <location>
        <begin position="106"/>
        <end position="134"/>
    </location>
</feature>
<feature type="coiled-coil region" evidence="1">
    <location>
        <begin position="414"/>
        <end position="455"/>
    </location>
</feature>
<comment type="caution">
    <text evidence="4">The sequence shown here is derived from an EMBL/GenBank/DDBJ whole genome shotgun (WGS) entry which is preliminary data.</text>
</comment>
<evidence type="ECO:0000256" key="1">
    <source>
        <dbReference type="SAM" id="Coils"/>
    </source>
</evidence>
<protein>
    <recommendedName>
        <fullName evidence="3">BTB domain-containing protein</fullName>
    </recommendedName>
</protein>
<feature type="coiled-coil region" evidence="1">
    <location>
        <begin position="483"/>
        <end position="510"/>
    </location>
</feature>
<feature type="region of interest" description="Disordered" evidence="2">
    <location>
        <begin position="552"/>
        <end position="600"/>
    </location>
</feature>
<dbReference type="EMBL" id="JAQQWM010000004">
    <property type="protein sequence ID" value="KAK8067729.1"/>
    <property type="molecule type" value="Genomic_DNA"/>
</dbReference>
<keyword evidence="1" id="KW-0175">Coiled coil</keyword>
<proteinExistence type="predicted"/>
<evidence type="ECO:0000256" key="2">
    <source>
        <dbReference type="SAM" id="MobiDB-lite"/>
    </source>
</evidence>
<reference evidence="4 5" key="1">
    <citation type="submission" date="2023-01" db="EMBL/GenBank/DDBJ databases">
        <title>Analysis of 21 Apiospora genomes using comparative genomics revels a genus with tremendous synthesis potential of carbohydrate active enzymes and secondary metabolites.</title>
        <authorList>
            <person name="Sorensen T."/>
        </authorList>
    </citation>
    <scope>NUCLEOTIDE SEQUENCE [LARGE SCALE GENOMIC DNA]</scope>
    <source>
        <strain evidence="4 5">CBS 83171</strain>
    </source>
</reference>
<organism evidence="4 5">
    <name type="scientific">Apiospora saccharicola</name>
    <dbReference type="NCBI Taxonomy" id="335842"/>
    <lineage>
        <taxon>Eukaryota</taxon>
        <taxon>Fungi</taxon>
        <taxon>Dikarya</taxon>
        <taxon>Ascomycota</taxon>
        <taxon>Pezizomycotina</taxon>
        <taxon>Sordariomycetes</taxon>
        <taxon>Xylariomycetidae</taxon>
        <taxon>Amphisphaeriales</taxon>
        <taxon>Apiosporaceae</taxon>
        <taxon>Apiospora</taxon>
    </lineage>
</organism>
<evidence type="ECO:0000313" key="4">
    <source>
        <dbReference type="EMBL" id="KAK8067729.1"/>
    </source>
</evidence>
<feature type="region of interest" description="Disordered" evidence="2">
    <location>
        <begin position="146"/>
        <end position="173"/>
    </location>
</feature>
<evidence type="ECO:0000313" key="5">
    <source>
        <dbReference type="Proteomes" id="UP001446871"/>
    </source>
</evidence>
<evidence type="ECO:0000259" key="3">
    <source>
        <dbReference type="PROSITE" id="PS50097"/>
    </source>
</evidence>
<sequence length="600" mass="67238">MSVRSAPDSPLASSLAKRVKTGHAGNSFFNDPIVKIEVDDGASGRLTWYLHRAPLLDQSKDFRYRLENGGDTILLRDTSPETVDTFSHWLYTRSLDVAELRLDTPYDEDKDESLDQASVDNDGDNEAAEEGECDSNGWLYEHYERTDDINPTSPVDPTGNLLERDTDSASVASSESATLQYAIPTLERDALDLLQCHREAHRVNLNPSIDVLVYACYNNHFYADDDPLWRWLASDFARTELCSPGSIDAMCEQLPPRFWQTAFKAKIKTAITTIDSLGAGLDAVSADHDALETVVEERDQEIRDLKMSARCHKEQLANLHSQAAVDAEELDSLRGKALTDFMLKTAQLEEIQSFRTRTNYAEEVRLKLVAELKSKDDQLADLQAMAAADHQHMETLRNEVAAAEATKLKCVTGLKTALEQRNDYEAKFQTQAEQVRQLQSQAAADAEALASLRSEAEQVAELQSQESAIDQFQCERAYSNACLAEADKEIKRVQAMLDACAQERGNLEARINAMVEKESGLEARITRDALEIETLQMRATLDAEELTRLRAHFSGDDETDEQVERRMPRLHHGPAQRPDPSLPFFRPSQVLFADDGPRDI</sequence>
<feature type="compositionally biased region" description="Acidic residues" evidence="2">
    <location>
        <begin position="121"/>
        <end position="133"/>
    </location>
</feature>
<accession>A0ABR1VCH6</accession>
<gene>
    <name evidence="4" type="ORF">PG996_006841</name>
</gene>
<dbReference type="PROSITE" id="PS50097">
    <property type="entry name" value="BTB"/>
    <property type="match status" value="1"/>
</dbReference>
<feature type="domain" description="BTB" evidence="3">
    <location>
        <begin position="30"/>
        <end position="99"/>
    </location>
</feature>
<keyword evidence="5" id="KW-1185">Reference proteome</keyword>
<name>A0ABR1VCH6_9PEZI</name>